<gene>
    <name evidence="10" type="ORF">BDEG_25962</name>
</gene>
<evidence type="ECO:0000313" key="11">
    <source>
        <dbReference type="Proteomes" id="UP000077115"/>
    </source>
</evidence>
<proteinExistence type="predicted"/>
<evidence type="ECO:0000256" key="8">
    <source>
        <dbReference type="SAM" id="Coils"/>
    </source>
</evidence>
<dbReference type="InterPro" id="IPR051574">
    <property type="entry name" value="ZnF_E-box_Homeobox"/>
</dbReference>
<protein>
    <submittedName>
        <fullName evidence="10">Uncharacterized protein</fullName>
    </submittedName>
</protein>
<dbReference type="GO" id="GO:0003677">
    <property type="term" value="F:DNA binding"/>
    <property type="evidence" value="ECO:0007669"/>
    <property type="project" value="UniProtKB-KW"/>
</dbReference>
<dbReference type="AlphaFoldDB" id="A0A177WT37"/>
<keyword evidence="2" id="KW-0479">Metal-binding</keyword>
<dbReference type="GO" id="GO:0005634">
    <property type="term" value="C:nucleus"/>
    <property type="evidence" value="ECO:0007669"/>
    <property type="project" value="UniProtKB-SubCell"/>
</dbReference>
<sequence>MLVSTGSNGSFEASGLIAGFSPRIYKRGRETPFDKDQSDNNGSNQGTTSSKKNQLIRRLERELHEADIAEEVAADAFHRYENLKHRQEMLALKGKAISGEKHSEQRQQELKKEWGAALEKFVLLREKLQTESATPSRDRKHSIDDPGSSTSGRGRKHSVIEPNPCTTKQSRKLPSDKEQPRENRELIRQLVKELEAADAAETAACEASYAYRVIEYEQKRLISQGKPIIGKKHSGIHQCRLDNQWQTTGKKVEHLEQQLQEARLATPSRGRKHSIDDPGSSTSGRGRKHSVIEPNPCTTKQSRKLPSDKEQPRENRELIRQLVKELEAADAAETAACEASYAYRVIEYEQKRLISQGKPIIGKKHSGIHQCRLGNQWQTAWKKVERLEQQLQEARLATPSRDRKHSIDDPGSSTSGRGRKHSVIEPNPCTTKQSRKLPSDKEQPRENRELIRQLVKELEAADAAETAACEASYAYRVIEYEQKRLISQGKPIIGKKHSGIHQCRLDNQWQTTGKKVEHLEQQLQEVRSITPKQSRKHSIDDPGSSTSGRGRKHSIVRHHSDTDSDQGIAPAKKHRPTHQLDIDLENAERARVAACNSYYEYKATRLEQKKLKSNGQKISGKKYSSRTEHELKEKCRKASKAKHYMIRQLEGTNGNTPSRSRKHSVVRHHSDTDSDQETLSRKKYRKLVRKLKRRIKEYRRRQKDVCKEYREHQFFVSKQQSRLTRGKSVSKSFYSLEDLEKLGRKCKRAGRRVEYLEQKLRKLMAF</sequence>
<feature type="compositionally biased region" description="Basic and acidic residues" evidence="9">
    <location>
        <begin position="173"/>
        <end position="185"/>
    </location>
</feature>
<feature type="compositionally biased region" description="Polar residues" evidence="9">
    <location>
        <begin position="39"/>
        <end position="53"/>
    </location>
</feature>
<accession>A0A177WT37</accession>
<evidence type="ECO:0000256" key="1">
    <source>
        <dbReference type="ARBA" id="ARBA00004123"/>
    </source>
</evidence>
<name>A0A177WT37_BATDL</name>
<evidence type="ECO:0000256" key="2">
    <source>
        <dbReference type="ARBA" id="ARBA00022723"/>
    </source>
</evidence>
<feature type="compositionally biased region" description="Basic and acidic residues" evidence="9">
    <location>
        <begin position="305"/>
        <end position="314"/>
    </location>
</feature>
<dbReference type="EMBL" id="DS022308">
    <property type="protein sequence ID" value="OAJ42511.1"/>
    <property type="molecule type" value="Genomic_DNA"/>
</dbReference>
<reference evidence="10 11" key="1">
    <citation type="submission" date="2006-10" db="EMBL/GenBank/DDBJ databases">
        <title>The Genome Sequence of Batrachochytrium dendrobatidis JEL423.</title>
        <authorList>
            <consortium name="The Broad Institute Genome Sequencing Platform"/>
            <person name="Birren B."/>
            <person name="Lander E."/>
            <person name="Galagan J."/>
            <person name="Cuomo C."/>
            <person name="Devon K."/>
            <person name="Jaffe D."/>
            <person name="Butler J."/>
            <person name="Alvarez P."/>
            <person name="Gnerre S."/>
            <person name="Grabherr M."/>
            <person name="Kleber M."/>
            <person name="Mauceli E."/>
            <person name="Brockman W."/>
            <person name="Young S."/>
            <person name="LaButti K."/>
            <person name="Sykes S."/>
            <person name="DeCaprio D."/>
            <person name="Crawford M."/>
            <person name="Koehrsen M."/>
            <person name="Engels R."/>
            <person name="Montgomery P."/>
            <person name="Pearson M."/>
            <person name="Howarth C."/>
            <person name="Larson L."/>
            <person name="White J."/>
            <person name="O'Leary S."/>
            <person name="Kodira C."/>
            <person name="Zeng Q."/>
            <person name="Yandava C."/>
            <person name="Alvarado L."/>
            <person name="Longcore J."/>
            <person name="James T."/>
        </authorList>
    </citation>
    <scope>NUCLEOTIDE SEQUENCE [LARGE SCALE GENOMIC DNA]</scope>
    <source>
        <strain evidence="10 11">JEL423</strain>
    </source>
</reference>
<keyword evidence="6" id="KW-0238">DNA-binding</keyword>
<feature type="compositionally biased region" description="Basic and acidic residues" evidence="9">
    <location>
        <begin position="437"/>
        <end position="446"/>
    </location>
</feature>
<dbReference type="GO" id="GO:0008270">
    <property type="term" value="F:zinc ion binding"/>
    <property type="evidence" value="ECO:0007669"/>
    <property type="project" value="UniProtKB-KW"/>
</dbReference>
<feature type="region of interest" description="Disordered" evidence="9">
    <location>
        <begin position="262"/>
        <end position="314"/>
    </location>
</feature>
<feature type="region of interest" description="Disordered" evidence="9">
    <location>
        <begin position="648"/>
        <end position="678"/>
    </location>
</feature>
<keyword evidence="4" id="KW-0863">Zinc-finger</keyword>
<feature type="region of interest" description="Disordered" evidence="9">
    <location>
        <begin position="526"/>
        <end position="581"/>
    </location>
</feature>
<feature type="region of interest" description="Disordered" evidence="9">
    <location>
        <begin position="129"/>
        <end position="185"/>
    </location>
</feature>
<dbReference type="Proteomes" id="UP000077115">
    <property type="component" value="Unassembled WGS sequence"/>
</dbReference>
<keyword evidence="7" id="KW-0539">Nucleus</keyword>
<keyword evidence="3" id="KW-0677">Repeat</keyword>
<feature type="coiled-coil region" evidence="8">
    <location>
        <begin position="681"/>
        <end position="708"/>
    </location>
</feature>
<evidence type="ECO:0000256" key="6">
    <source>
        <dbReference type="ARBA" id="ARBA00023125"/>
    </source>
</evidence>
<evidence type="ECO:0000256" key="4">
    <source>
        <dbReference type="ARBA" id="ARBA00022771"/>
    </source>
</evidence>
<evidence type="ECO:0000256" key="7">
    <source>
        <dbReference type="ARBA" id="ARBA00023242"/>
    </source>
</evidence>
<dbReference type="PANTHER" id="PTHR24391">
    <property type="entry name" value="HISTONE H4 TRANSCRIPTION FACTOR-RELATED"/>
    <property type="match status" value="1"/>
</dbReference>
<dbReference type="GO" id="GO:0006355">
    <property type="term" value="P:regulation of DNA-templated transcription"/>
    <property type="evidence" value="ECO:0007669"/>
    <property type="project" value="UniProtKB-ARBA"/>
</dbReference>
<organism evidence="10 11">
    <name type="scientific">Batrachochytrium dendrobatidis (strain JEL423)</name>
    <dbReference type="NCBI Taxonomy" id="403673"/>
    <lineage>
        <taxon>Eukaryota</taxon>
        <taxon>Fungi</taxon>
        <taxon>Fungi incertae sedis</taxon>
        <taxon>Chytridiomycota</taxon>
        <taxon>Chytridiomycota incertae sedis</taxon>
        <taxon>Chytridiomycetes</taxon>
        <taxon>Rhizophydiales</taxon>
        <taxon>Rhizophydiales incertae sedis</taxon>
        <taxon>Batrachochytrium</taxon>
    </lineage>
</organism>
<keyword evidence="8" id="KW-0175">Coiled coil</keyword>
<evidence type="ECO:0000256" key="5">
    <source>
        <dbReference type="ARBA" id="ARBA00022833"/>
    </source>
</evidence>
<reference evidence="10 11" key="2">
    <citation type="submission" date="2016-05" db="EMBL/GenBank/DDBJ databases">
        <title>Lineage-specific infection strategies underlie the spectrum of fungal disease in amphibians.</title>
        <authorList>
            <person name="Cuomo C.A."/>
            <person name="Farrer R.A."/>
            <person name="James T."/>
            <person name="Longcore J."/>
            <person name="Birren B."/>
        </authorList>
    </citation>
    <scope>NUCLEOTIDE SEQUENCE [LARGE SCALE GENOMIC DNA]</scope>
    <source>
        <strain evidence="10 11">JEL423</strain>
    </source>
</reference>
<dbReference type="VEuPathDB" id="FungiDB:BDEG_25962"/>
<feature type="region of interest" description="Disordered" evidence="9">
    <location>
        <begin position="394"/>
        <end position="446"/>
    </location>
</feature>
<evidence type="ECO:0000256" key="9">
    <source>
        <dbReference type="SAM" id="MobiDB-lite"/>
    </source>
</evidence>
<evidence type="ECO:0000313" key="10">
    <source>
        <dbReference type="EMBL" id="OAJ42511.1"/>
    </source>
</evidence>
<evidence type="ECO:0000256" key="3">
    <source>
        <dbReference type="ARBA" id="ARBA00022737"/>
    </source>
</evidence>
<comment type="subcellular location">
    <subcellularLocation>
        <location evidence="1">Nucleus</location>
    </subcellularLocation>
</comment>
<keyword evidence="5" id="KW-0862">Zinc</keyword>
<feature type="region of interest" description="Disordered" evidence="9">
    <location>
        <begin position="27"/>
        <end position="55"/>
    </location>
</feature>
<feature type="compositionally biased region" description="Basic and acidic residues" evidence="9">
    <location>
        <begin position="27"/>
        <end position="38"/>
    </location>
</feature>
<dbReference type="PANTHER" id="PTHR24391:SF18">
    <property type="entry name" value="EG:115C2.6 PROTEIN"/>
    <property type="match status" value="1"/>
</dbReference>